<dbReference type="EMBL" id="CP151632">
    <property type="protein sequence ID" value="WZO34232.1"/>
    <property type="molecule type" value="Genomic_DNA"/>
</dbReference>
<dbReference type="Gene3D" id="2.30.40.10">
    <property type="entry name" value="Urease, subunit C, domain 1"/>
    <property type="match status" value="1"/>
</dbReference>
<evidence type="ECO:0000259" key="2">
    <source>
        <dbReference type="Pfam" id="PF01979"/>
    </source>
</evidence>
<evidence type="ECO:0000256" key="1">
    <source>
        <dbReference type="ARBA" id="ARBA00022801"/>
    </source>
</evidence>
<dbReference type="Pfam" id="PF01979">
    <property type="entry name" value="Amidohydro_1"/>
    <property type="match status" value="1"/>
</dbReference>
<dbReference type="RefSeq" id="WP_349428785.1">
    <property type="nucleotide sequence ID" value="NZ_CP151632.1"/>
</dbReference>
<evidence type="ECO:0000313" key="3">
    <source>
        <dbReference type="EMBL" id="WZO34232.1"/>
    </source>
</evidence>
<dbReference type="Gene3D" id="3.20.20.140">
    <property type="entry name" value="Metal-dependent hydrolases"/>
    <property type="match status" value="1"/>
</dbReference>
<dbReference type="GO" id="GO:0016810">
    <property type="term" value="F:hydrolase activity, acting on carbon-nitrogen (but not peptide) bonds"/>
    <property type="evidence" value="ECO:0007669"/>
    <property type="project" value="InterPro"/>
</dbReference>
<protein>
    <submittedName>
        <fullName evidence="3">Amidohydrolase family protein</fullName>
    </submittedName>
</protein>
<proteinExistence type="predicted"/>
<dbReference type="PANTHER" id="PTHR43794:SF11">
    <property type="entry name" value="AMIDOHYDROLASE-RELATED DOMAIN-CONTAINING PROTEIN"/>
    <property type="match status" value="1"/>
</dbReference>
<dbReference type="SUPFAM" id="SSF51338">
    <property type="entry name" value="Composite domain of metallo-dependent hydrolases"/>
    <property type="match status" value="1"/>
</dbReference>
<keyword evidence="1" id="KW-0378">Hydrolase</keyword>
<name>A0AAU6SBF6_9MICO</name>
<dbReference type="PANTHER" id="PTHR43794">
    <property type="entry name" value="AMINOHYDROLASE SSNA-RELATED"/>
    <property type="match status" value="1"/>
</dbReference>
<gene>
    <name evidence="3" type="ORF">MRBLWS13_001885</name>
</gene>
<dbReference type="InterPro" id="IPR006680">
    <property type="entry name" value="Amidohydro-rel"/>
</dbReference>
<sequence>MLLNPVGGVGAGKGRTIMTRRTILKDAYLLTMDERLGQRTGDILIEDGVIADVADSIRIADAELVNLAGAIVMPGMIDTHIHLWQSAIRGLASETWGREYFGLVHPLSGRYRPADMYASTLGGAIELLHSGTTTVFDFCHATNSPQHAEASLRALDDSGIRGIFGFCFRHRPEAGITGFTTFDERHQVLEKLVAEWSEHERVSLGVALNNIDHVSPEVHTREVESARRLGLRQSIHSNLPGQVSLSAGAGLLGEDISWVHAGPIDDDEIDLLVESGGSIAFTPEIEAAMMGIAPRVGAARRRGVPVSIGTDVPSALNGSLLTQLRIARAVIHAVDGQTERAQNRSGTRTARHPSFDTMDLLRLATIDGARVLGMADTIGSISVGKAADLLVIDTAPFGLAAGSAADFVVYQSTARNLAAVYVGGEAVVSEGRHTRADLPRVRQQLDETRDWVLGRSADSEWPEIDEETRARYEAGQGKAS</sequence>
<dbReference type="InterPro" id="IPR011059">
    <property type="entry name" value="Metal-dep_hydrolase_composite"/>
</dbReference>
<feature type="domain" description="Amidohydrolase-related" evidence="2">
    <location>
        <begin position="71"/>
        <end position="427"/>
    </location>
</feature>
<accession>A0AAU6SBF6</accession>
<dbReference type="InterPro" id="IPR032466">
    <property type="entry name" value="Metal_Hydrolase"/>
</dbReference>
<dbReference type="InterPro" id="IPR050287">
    <property type="entry name" value="MTA/SAH_deaminase"/>
</dbReference>
<dbReference type="AlphaFoldDB" id="A0AAU6SBF6"/>
<reference evidence="3" key="1">
    <citation type="submission" date="2024-04" db="EMBL/GenBank/DDBJ databases">
        <authorList>
            <person name="Roder T."/>
            <person name="Oberhansli S."/>
            <person name="Kreuzer M."/>
        </authorList>
    </citation>
    <scope>NUCLEOTIDE SEQUENCE</scope>
    <source>
        <strain evidence="3">LWS13-1.2</strain>
    </source>
</reference>
<organism evidence="3">
    <name type="scientific">Microbacterium sp. LWS13-1.2</name>
    <dbReference type="NCBI Taxonomy" id="3135264"/>
    <lineage>
        <taxon>Bacteria</taxon>
        <taxon>Bacillati</taxon>
        <taxon>Actinomycetota</taxon>
        <taxon>Actinomycetes</taxon>
        <taxon>Micrococcales</taxon>
        <taxon>Microbacteriaceae</taxon>
        <taxon>Microbacterium</taxon>
    </lineage>
</organism>
<dbReference type="SUPFAM" id="SSF51556">
    <property type="entry name" value="Metallo-dependent hydrolases"/>
    <property type="match status" value="1"/>
</dbReference>